<gene>
    <name evidence="7" type="ORF">EV190_105137</name>
</gene>
<dbReference type="PANTHER" id="PTHR47737">
    <property type="entry name" value="GLYCINE BETAINE/PROLINE BETAINE TRANSPORT SYSTEM PERMEASE PROTEIN PROW"/>
    <property type="match status" value="1"/>
</dbReference>
<dbReference type="Proteomes" id="UP000295281">
    <property type="component" value="Unassembled WGS sequence"/>
</dbReference>
<evidence type="ECO:0000313" key="8">
    <source>
        <dbReference type="Proteomes" id="UP000295281"/>
    </source>
</evidence>
<dbReference type="InterPro" id="IPR007210">
    <property type="entry name" value="ABC_Gly_betaine_transp_sub-bd"/>
</dbReference>
<dbReference type="EMBL" id="SNYN01000005">
    <property type="protein sequence ID" value="TDQ53019.1"/>
    <property type="molecule type" value="Genomic_DNA"/>
</dbReference>
<dbReference type="PANTHER" id="PTHR47737:SF1">
    <property type="entry name" value="GLYCINE BETAINE_PROLINE BETAINE TRANSPORT SYSTEM PERMEASE PROTEIN PROW"/>
    <property type="match status" value="1"/>
</dbReference>
<dbReference type="GO" id="GO:0043190">
    <property type="term" value="C:ATP-binding cassette (ABC) transporter complex"/>
    <property type="evidence" value="ECO:0007669"/>
    <property type="project" value="InterPro"/>
</dbReference>
<keyword evidence="8" id="KW-1185">Reference proteome</keyword>
<dbReference type="GO" id="GO:0031460">
    <property type="term" value="P:glycine betaine transport"/>
    <property type="evidence" value="ECO:0007669"/>
    <property type="project" value="TreeGrafter"/>
</dbReference>
<dbReference type="AlphaFoldDB" id="A0A4R6V485"/>
<comment type="subcellular location">
    <subcellularLocation>
        <location evidence="1">Cell membrane</location>
    </subcellularLocation>
</comment>
<reference evidence="7 8" key="1">
    <citation type="submission" date="2019-03" db="EMBL/GenBank/DDBJ databases">
        <title>Genomic Encyclopedia of Type Strains, Phase IV (KMG-IV): sequencing the most valuable type-strain genomes for metagenomic binning, comparative biology and taxonomic classification.</title>
        <authorList>
            <person name="Goeker M."/>
        </authorList>
    </citation>
    <scope>NUCLEOTIDE SEQUENCE [LARGE SCALE GENOMIC DNA]</scope>
    <source>
        <strain evidence="7 8">DSM 46770</strain>
    </source>
</reference>
<keyword evidence="3" id="KW-1003">Cell membrane</keyword>
<organism evidence="7 8">
    <name type="scientific">Actinorugispora endophytica</name>
    <dbReference type="NCBI Taxonomy" id="1605990"/>
    <lineage>
        <taxon>Bacteria</taxon>
        <taxon>Bacillati</taxon>
        <taxon>Actinomycetota</taxon>
        <taxon>Actinomycetes</taxon>
        <taxon>Streptosporangiales</taxon>
        <taxon>Nocardiopsidaceae</taxon>
        <taxon>Actinorugispora</taxon>
    </lineage>
</organism>
<dbReference type="SUPFAM" id="SSF53850">
    <property type="entry name" value="Periplasmic binding protein-like II"/>
    <property type="match status" value="1"/>
</dbReference>
<dbReference type="Gene3D" id="3.40.190.100">
    <property type="entry name" value="Glycine betaine-binding periplasmic protein, domain 2"/>
    <property type="match status" value="1"/>
</dbReference>
<evidence type="ECO:0000313" key="7">
    <source>
        <dbReference type="EMBL" id="TDQ53019.1"/>
    </source>
</evidence>
<evidence type="ECO:0000256" key="1">
    <source>
        <dbReference type="ARBA" id="ARBA00004236"/>
    </source>
</evidence>
<feature type="domain" description="ABC-type glycine betaine transport system substrate-binding" evidence="6">
    <location>
        <begin position="49"/>
        <end position="295"/>
    </location>
</feature>
<accession>A0A4R6V485</accession>
<protein>
    <submittedName>
        <fullName evidence="7">Glycine betaine/proline transport system substrate-binding protein</fullName>
    </submittedName>
</protein>
<dbReference type="PROSITE" id="PS51257">
    <property type="entry name" value="PROKAR_LIPOPROTEIN"/>
    <property type="match status" value="1"/>
</dbReference>
<evidence type="ECO:0000256" key="3">
    <source>
        <dbReference type="ARBA" id="ARBA00022475"/>
    </source>
</evidence>
<comment type="caution">
    <text evidence="7">The sequence shown here is derived from an EMBL/GenBank/DDBJ whole genome shotgun (WGS) entry which is preliminary data.</text>
</comment>
<dbReference type="Pfam" id="PF04069">
    <property type="entry name" value="OpuAC"/>
    <property type="match status" value="1"/>
</dbReference>
<evidence type="ECO:0000256" key="4">
    <source>
        <dbReference type="ARBA" id="ARBA00023136"/>
    </source>
</evidence>
<name>A0A4R6V485_9ACTN</name>
<dbReference type="GO" id="GO:0015226">
    <property type="term" value="F:carnitine transmembrane transporter activity"/>
    <property type="evidence" value="ECO:0007669"/>
    <property type="project" value="TreeGrafter"/>
</dbReference>
<keyword evidence="4" id="KW-0472">Membrane</keyword>
<dbReference type="Gene3D" id="3.10.105.10">
    <property type="entry name" value="Dipeptide-binding Protein, Domain 3"/>
    <property type="match status" value="2"/>
</dbReference>
<dbReference type="GO" id="GO:0005275">
    <property type="term" value="F:amine transmembrane transporter activity"/>
    <property type="evidence" value="ECO:0007669"/>
    <property type="project" value="TreeGrafter"/>
</dbReference>
<evidence type="ECO:0000259" key="6">
    <source>
        <dbReference type="Pfam" id="PF04069"/>
    </source>
</evidence>
<feature type="signal peptide" evidence="5">
    <location>
        <begin position="1"/>
        <end position="26"/>
    </location>
</feature>
<evidence type="ECO:0000256" key="2">
    <source>
        <dbReference type="ARBA" id="ARBA00022448"/>
    </source>
</evidence>
<keyword evidence="2" id="KW-0813">Transport</keyword>
<sequence>MRSTKRSTRMLTLGAGVASLALLATACGGGGGGVATGPEEGEGEGGQAISIGLIPWEEGIAVTNLWKVILEEKGYDVTVENVDVAPLFQGVAQGDVDLFMDTWLPDTHGDYWEQYGGEVEDIGVWYDNATLELTVPAYMEDVNSIADLKGMGDEFGGEIVGIESGSGLVRTTKEEAIPAYGLEEYELVESSTAAMLAELDSAIAAEEPIVVTLWRPHIAYADYDLKDLEDPEGAMGDGEQIHTIGRAGFGEEFPEVNGWLQNFALTDEQLASLEDVILNQNPDDEEAGARAWLQENPDFLTEVLGEDAEGLEF</sequence>
<keyword evidence="5" id="KW-0732">Signal</keyword>
<dbReference type="CDD" id="cd13639">
    <property type="entry name" value="PBP2_OpuAC_like"/>
    <property type="match status" value="1"/>
</dbReference>
<feature type="chain" id="PRO_5020615743" evidence="5">
    <location>
        <begin position="27"/>
        <end position="313"/>
    </location>
</feature>
<proteinExistence type="predicted"/>
<evidence type="ECO:0000256" key="5">
    <source>
        <dbReference type="SAM" id="SignalP"/>
    </source>
</evidence>
<dbReference type="GO" id="GO:0015871">
    <property type="term" value="P:choline transport"/>
    <property type="evidence" value="ECO:0007669"/>
    <property type="project" value="TreeGrafter"/>
</dbReference>